<dbReference type="PANTHER" id="PTHR30535">
    <property type="entry name" value="VITAMIN B12-BINDING PROTEIN"/>
    <property type="match status" value="1"/>
</dbReference>
<dbReference type="GO" id="GO:0071281">
    <property type="term" value="P:cellular response to iron ion"/>
    <property type="evidence" value="ECO:0007669"/>
    <property type="project" value="TreeGrafter"/>
</dbReference>
<reference evidence="6" key="1">
    <citation type="submission" date="2021-11" db="EMBL/GenBank/DDBJ databases">
        <authorList>
            <person name="Bulgarelli D."/>
        </authorList>
    </citation>
    <scope>NUCLEOTIDE SEQUENCE</scope>
    <source>
        <strain evidence="6">Bi133</strain>
    </source>
</reference>
<dbReference type="Pfam" id="PF01497">
    <property type="entry name" value="Peripla_BP_2"/>
    <property type="match status" value="1"/>
</dbReference>
<dbReference type="FunFam" id="3.40.50.1980:FF:000035">
    <property type="entry name" value="Iron ABC transporter substrate-binding protein"/>
    <property type="match status" value="1"/>
</dbReference>
<keyword evidence="3" id="KW-0175">Coiled coil</keyword>
<dbReference type="InterPro" id="IPR054828">
    <property type="entry name" value="Vit_B12_bind_prot"/>
</dbReference>
<dbReference type="Proteomes" id="UP000789326">
    <property type="component" value="Unassembled WGS sequence"/>
</dbReference>
<dbReference type="Gene3D" id="3.40.50.1980">
    <property type="entry name" value="Nitrogenase molybdenum iron protein domain"/>
    <property type="match status" value="2"/>
</dbReference>
<organism evidence="6 7">
    <name type="scientific">Peribacillus simplex</name>
    <dbReference type="NCBI Taxonomy" id="1478"/>
    <lineage>
        <taxon>Bacteria</taxon>
        <taxon>Bacillati</taxon>
        <taxon>Bacillota</taxon>
        <taxon>Bacilli</taxon>
        <taxon>Bacillales</taxon>
        <taxon>Bacillaceae</taxon>
        <taxon>Peribacillus</taxon>
    </lineage>
</organism>
<dbReference type="CDD" id="cd01143">
    <property type="entry name" value="YvrC"/>
    <property type="match status" value="1"/>
</dbReference>
<evidence type="ECO:0000256" key="1">
    <source>
        <dbReference type="ARBA" id="ARBA00008814"/>
    </source>
</evidence>
<feature type="coiled-coil region" evidence="3">
    <location>
        <begin position="178"/>
        <end position="205"/>
    </location>
</feature>
<evidence type="ECO:0000259" key="5">
    <source>
        <dbReference type="PROSITE" id="PS50983"/>
    </source>
</evidence>
<name>A0A9W4KN17_9BACI</name>
<dbReference type="InterPro" id="IPR050902">
    <property type="entry name" value="ABC_Transporter_SBP"/>
</dbReference>
<evidence type="ECO:0000256" key="2">
    <source>
        <dbReference type="ARBA" id="ARBA00022729"/>
    </source>
</evidence>
<comment type="similarity">
    <text evidence="1">Belongs to the bacterial solute-binding protein 8 family.</text>
</comment>
<protein>
    <submittedName>
        <fullName evidence="6">Vitamin B12-binding protein</fullName>
    </submittedName>
</protein>
<feature type="domain" description="Fe/B12 periplasmic-binding" evidence="5">
    <location>
        <begin position="70"/>
        <end position="326"/>
    </location>
</feature>
<keyword evidence="2 4" id="KW-0732">Signal</keyword>
<dbReference type="AlphaFoldDB" id="A0A9W4KN17"/>
<dbReference type="PROSITE" id="PS51257">
    <property type="entry name" value="PROKAR_LIPOPROTEIN"/>
    <property type="match status" value="1"/>
</dbReference>
<sequence>MKRLWGMKMKKIFGLILLMLLTAGMMVGCSDATNEGKEKQQTNHAQHEAFPITIKDATGEKVTIEQKPKKIVSLIPSNTEVVFALGLGKKVVGVSDNDNYPEETKEIEKVGGMEMNTELIVSMKPDLVLAHASSAHNSNEGLQQLKDAGIDVLVVNDAQSFDQVYKSIEMIGQATGEHDKAKEIVTDMKTKLKDIQEKAKSVKEEDRKTVLVEVSPSPDIYTPGKNTFMNEMLNIISADNAAAELDGWAKIDEESMIAANPDVIITTYGYYTKDSVSEVTGRKGWQDVNAIKNGQVFDVHSDLVTRSGPRLIEGVEELAKSVYPNQFDN</sequence>
<dbReference type="PROSITE" id="PS50983">
    <property type="entry name" value="FE_B12_PBP"/>
    <property type="match status" value="1"/>
</dbReference>
<evidence type="ECO:0000313" key="7">
    <source>
        <dbReference type="Proteomes" id="UP000789326"/>
    </source>
</evidence>
<dbReference type="EMBL" id="CAKKMG010000001">
    <property type="protein sequence ID" value="CAH0126666.1"/>
    <property type="molecule type" value="Genomic_DNA"/>
</dbReference>
<gene>
    <name evidence="6" type="primary">btuF_1</name>
    <name evidence="6" type="ORF">SRABI133_00109</name>
</gene>
<evidence type="ECO:0000313" key="6">
    <source>
        <dbReference type="EMBL" id="CAH0126666.1"/>
    </source>
</evidence>
<dbReference type="PANTHER" id="PTHR30535:SF34">
    <property type="entry name" value="MOLYBDATE-BINDING PROTEIN MOLA"/>
    <property type="match status" value="1"/>
</dbReference>
<accession>A0A9W4KN17</accession>
<proteinExistence type="inferred from homology"/>
<dbReference type="InterPro" id="IPR002491">
    <property type="entry name" value="ABC_transptr_periplasmic_BD"/>
</dbReference>
<evidence type="ECO:0000256" key="3">
    <source>
        <dbReference type="SAM" id="Coils"/>
    </source>
</evidence>
<comment type="caution">
    <text evidence="6">The sequence shown here is derived from an EMBL/GenBank/DDBJ whole genome shotgun (WGS) entry which is preliminary data.</text>
</comment>
<dbReference type="SUPFAM" id="SSF53807">
    <property type="entry name" value="Helical backbone' metal receptor"/>
    <property type="match status" value="1"/>
</dbReference>
<evidence type="ECO:0000256" key="4">
    <source>
        <dbReference type="SAM" id="SignalP"/>
    </source>
</evidence>
<feature type="chain" id="PRO_5040966510" evidence="4">
    <location>
        <begin position="33"/>
        <end position="329"/>
    </location>
</feature>
<feature type="signal peptide" evidence="4">
    <location>
        <begin position="1"/>
        <end position="32"/>
    </location>
</feature>
<dbReference type="NCBIfam" id="NF038402">
    <property type="entry name" value="TroA_like"/>
    <property type="match status" value="1"/>
</dbReference>